<evidence type="ECO:0000256" key="1">
    <source>
        <dbReference type="ARBA" id="ARBA00009313"/>
    </source>
</evidence>
<feature type="compositionally biased region" description="Low complexity" evidence="2">
    <location>
        <begin position="153"/>
        <end position="176"/>
    </location>
</feature>
<dbReference type="GO" id="GO:0010468">
    <property type="term" value="P:regulation of gene expression"/>
    <property type="evidence" value="ECO:0007669"/>
    <property type="project" value="TreeGrafter"/>
</dbReference>
<dbReference type="GO" id="GO:0003682">
    <property type="term" value="F:chromatin binding"/>
    <property type="evidence" value="ECO:0007669"/>
    <property type="project" value="InterPro"/>
</dbReference>
<dbReference type="PANTHER" id="PTHR13087">
    <property type="entry name" value="NF-KAPPA B ACTIVATING PROTEIN"/>
    <property type="match status" value="1"/>
</dbReference>
<dbReference type="GO" id="GO:0005634">
    <property type="term" value="C:nucleus"/>
    <property type="evidence" value="ECO:0007669"/>
    <property type="project" value="TreeGrafter"/>
</dbReference>
<reference evidence="5" key="1">
    <citation type="submission" date="2013-03" db="EMBL/GenBank/DDBJ databases">
        <title>The Genome Sequence of Anopheles dirus WRAIR2.</title>
        <authorList>
            <consortium name="The Broad Institute Genomics Platform"/>
            <person name="Neafsey D.E."/>
            <person name="Walton C."/>
            <person name="Walker B."/>
            <person name="Young S.K."/>
            <person name="Zeng Q."/>
            <person name="Gargeya S."/>
            <person name="Fitzgerald M."/>
            <person name="Haas B."/>
            <person name="Abouelleil A."/>
            <person name="Allen A.W."/>
            <person name="Alvarado L."/>
            <person name="Arachchi H.M."/>
            <person name="Berlin A.M."/>
            <person name="Chapman S.B."/>
            <person name="Gainer-Dewar J."/>
            <person name="Goldberg J."/>
            <person name="Griggs A."/>
            <person name="Gujja S."/>
            <person name="Hansen M."/>
            <person name="Howarth C."/>
            <person name="Imamovic A."/>
            <person name="Ireland A."/>
            <person name="Larimer J."/>
            <person name="McCowan C."/>
            <person name="Murphy C."/>
            <person name="Pearson M."/>
            <person name="Poon T.W."/>
            <person name="Priest M."/>
            <person name="Roberts A."/>
            <person name="Saif S."/>
            <person name="Shea T."/>
            <person name="Sisk P."/>
            <person name="Sykes S."/>
            <person name="Wortman J."/>
            <person name="Nusbaum C."/>
            <person name="Birren B."/>
        </authorList>
    </citation>
    <scope>NUCLEOTIDE SEQUENCE [LARGE SCALE GENOMIC DNA]</scope>
    <source>
        <strain evidence="5">WRAIR2</strain>
    </source>
</reference>
<comment type="similarity">
    <text evidence="1">Belongs to the NKAP family.</text>
</comment>
<evidence type="ECO:0000313" key="5">
    <source>
        <dbReference type="Proteomes" id="UP000075884"/>
    </source>
</evidence>
<feature type="compositionally biased region" description="Basic and acidic residues" evidence="2">
    <location>
        <begin position="1"/>
        <end position="25"/>
    </location>
</feature>
<feature type="region of interest" description="Disordered" evidence="2">
    <location>
        <begin position="1"/>
        <end position="202"/>
    </location>
</feature>
<dbReference type="EnsemblMetazoa" id="ADIR006423-RA">
    <property type="protein sequence ID" value="ADIR006423-PA"/>
    <property type="gene ID" value="ADIR006423"/>
</dbReference>
<name>A0A182NFK1_9DIPT</name>
<dbReference type="VEuPathDB" id="VectorBase:ADIR006423"/>
<dbReference type="Pfam" id="PF06047">
    <property type="entry name" value="Nkap_C"/>
    <property type="match status" value="1"/>
</dbReference>
<keyword evidence="5" id="KW-1185">Reference proteome</keyword>
<dbReference type="Proteomes" id="UP000075884">
    <property type="component" value="Unassembled WGS sequence"/>
</dbReference>
<dbReference type="PANTHER" id="PTHR13087:SF0">
    <property type="entry name" value="NFKB ACTIVATING PROTEIN LIKE"/>
    <property type="match status" value="1"/>
</dbReference>
<evidence type="ECO:0000313" key="4">
    <source>
        <dbReference type="EnsemblMetazoa" id="ADIR006423-PA"/>
    </source>
</evidence>
<accession>A0A182NFK1</accession>
<protein>
    <recommendedName>
        <fullName evidence="3">NF-kappa-B-activating protein C-terminal domain-containing protein</fullName>
    </recommendedName>
</protein>
<dbReference type="InterPro" id="IPR040466">
    <property type="entry name" value="NKAP"/>
</dbReference>
<proteinExistence type="inferred from homology"/>
<reference evidence="4" key="2">
    <citation type="submission" date="2020-05" db="UniProtKB">
        <authorList>
            <consortium name="EnsemblMetazoa"/>
        </authorList>
    </citation>
    <scope>IDENTIFICATION</scope>
    <source>
        <strain evidence="4">WRAIR2</strain>
    </source>
</reference>
<feature type="compositionally biased region" description="Basic residues" evidence="2">
    <location>
        <begin position="71"/>
        <end position="118"/>
    </location>
</feature>
<dbReference type="InterPro" id="IPR009269">
    <property type="entry name" value="NKAP_C"/>
</dbReference>
<evidence type="ECO:0000256" key="2">
    <source>
        <dbReference type="SAM" id="MobiDB-lite"/>
    </source>
</evidence>
<sequence>MHDMYESHDSQRNADRSYRRSNRDTVDDDFMQSRRLQREIIGTEGVPEAWGDSPSEPNSSDDELLPSKGGSSKHKSKGKEKKSSKHSKSKKEKKKKKSSKKAKKSKSSKKKKKRKSKKVASSSSSEPSASESDSSSSGGDGEEEVWIEKSEAIARTAAAKGASSSGAANAAGSTRGRSVDEEDGDNVVGPVKTSGNLNQKDFGRALLPGEGAAMAAYVTEGKRIPRRGEIGLTSDEIANFEQVGYVMSGSRHRRMEAVRIRKENQIYSADEKRALAMFSKEERQKRENKILTQFKEMITAKLSENKK</sequence>
<feature type="domain" description="NF-kappa-B-activating protein C-terminal" evidence="3">
    <location>
        <begin position="200"/>
        <end position="299"/>
    </location>
</feature>
<organism evidence="4 5">
    <name type="scientific">Anopheles dirus</name>
    <dbReference type="NCBI Taxonomy" id="7168"/>
    <lineage>
        <taxon>Eukaryota</taxon>
        <taxon>Metazoa</taxon>
        <taxon>Ecdysozoa</taxon>
        <taxon>Arthropoda</taxon>
        <taxon>Hexapoda</taxon>
        <taxon>Insecta</taxon>
        <taxon>Pterygota</taxon>
        <taxon>Neoptera</taxon>
        <taxon>Endopterygota</taxon>
        <taxon>Diptera</taxon>
        <taxon>Nematocera</taxon>
        <taxon>Culicoidea</taxon>
        <taxon>Culicidae</taxon>
        <taxon>Anophelinae</taxon>
        <taxon>Anopheles</taxon>
    </lineage>
</organism>
<evidence type="ECO:0000259" key="3">
    <source>
        <dbReference type="Pfam" id="PF06047"/>
    </source>
</evidence>
<feature type="compositionally biased region" description="Low complexity" evidence="2">
    <location>
        <begin position="119"/>
        <end position="137"/>
    </location>
</feature>
<dbReference type="AlphaFoldDB" id="A0A182NFK1"/>
<dbReference type="STRING" id="7168.A0A182NFK1"/>